<dbReference type="AlphaFoldDB" id="A0A4Z1IJM7"/>
<evidence type="ECO:0000313" key="2">
    <source>
        <dbReference type="EMBL" id="TGO61801.1"/>
    </source>
</evidence>
<dbReference type="Proteomes" id="UP000297527">
    <property type="component" value="Unassembled WGS sequence"/>
</dbReference>
<dbReference type="EMBL" id="PQXN01000024">
    <property type="protein sequence ID" value="TGO61801.1"/>
    <property type="molecule type" value="Genomic_DNA"/>
</dbReference>
<accession>A0A4Z1IJM7</accession>
<proteinExistence type="predicted"/>
<organism evidence="2 3">
    <name type="scientific">Botryotinia convoluta</name>
    <dbReference type="NCBI Taxonomy" id="54673"/>
    <lineage>
        <taxon>Eukaryota</taxon>
        <taxon>Fungi</taxon>
        <taxon>Dikarya</taxon>
        <taxon>Ascomycota</taxon>
        <taxon>Pezizomycotina</taxon>
        <taxon>Leotiomycetes</taxon>
        <taxon>Helotiales</taxon>
        <taxon>Sclerotiniaceae</taxon>
        <taxon>Botryotinia</taxon>
    </lineage>
</organism>
<name>A0A4Z1IJM7_9HELO</name>
<feature type="region of interest" description="Disordered" evidence="1">
    <location>
        <begin position="304"/>
        <end position="323"/>
    </location>
</feature>
<comment type="caution">
    <text evidence="2">The sequence shown here is derived from an EMBL/GenBank/DDBJ whole genome shotgun (WGS) entry which is preliminary data.</text>
</comment>
<dbReference type="OrthoDB" id="276323at2759"/>
<sequence>MATKAQFEQTTLSGISADDTQDKISKFYEWKYNICRVLMKSYYFIDNVREFQATFFLPPHYNTTYNGSPSAYHESAPNTYDYYYPKSVSQGQWLYGRGSGQPSYSPLMPYHEQTQWQQSESPQRYVNSYSGYGYSNPLQQQEQALREQIAYEQANFQQFPTSHYIISSDRQNMRNRFPSTRLTNKPAPFRFINSISPVRNVFKPEYHMIIDVGEPAEPSKPVSITRMGELDFDKMLRSIEHGKFTKALRVWDWDDEKDKSSTSMVTNRGTSSDSEEVSGAKLTEFSKIFSKAKRQARSEAWFDPGSSWNPFSKTTRRNKSYAKEQLREAESTINESILITCETGHVKTAKSTIPTQRQFKISKTNNYSNSNKLDSKKIIHNPELRHVKSNPDLSFRPNIDGEKGQRKNHEADVFWVVVPTVCSKKWCEKLSSKQPFDFWNLHSGI</sequence>
<evidence type="ECO:0000313" key="3">
    <source>
        <dbReference type="Proteomes" id="UP000297527"/>
    </source>
</evidence>
<evidence type="ECO:0000256" key="1">
    <source>
        <dbReference type="SAM" id="MobiDB-lite"/>
    </source>
</evidence>
<keyword evidence="3" id="KW-1185">Reference proteome</keyword>
<gene>
    <name evidence="2" type="ORF">BCON_0024g00010</name>
</gene>
<reference evidence="2 3" key="1">
    <citation type="submission" date="2017-12" db="EMBL/GenBank/DDBJ databases">
        <title>Comparative genomics of Botrytis spp.</title>
        <authorList>
            <person name="Valero-Jimenez C.A."/>
            <person name="Tapia P."/>
            <person name="Veloso J."/>
            <person name="Silva-Moreno E."/>
            <person name="Staats M."/>
            <person name="Valdes J.H."/>
            <person name="Van Kan J.A.L."/>
        </authorList>
    </citation>
    <scope>NUCLEOTIDE SEQUENCE [LARGE SCALE GENOMIC DNA]</scope>
    <source>
        <strain evidence="2 3">MUCL11595</strain>
    </source>
</reference>
<protein>
    <submittedName>
        <fullName evidence="2">Uncharacterized protein</fullName>
    </submittedName>
</protein>